<dbReference type="Pfam" id="PF00266">
    <property type="entry name" value="Aminotran_5"/>
    <property type="match status" value="1"/>
</dbReference>
<accession>A0A9D1LLX6</accession>
<reference evidence="7" key="1">
    <citation type="submission" date="2020-10" db="EMBL/GenBank/DDBJ databases">
        <authorList>
            <person name="Gilroy R."/>
        </authorList>
    </citation>
    <scope>NUCLEOTIDE SEQUENCE</scope>
    <source>
        <strain evidence="7">CHK191-8634</strain>
    </source>
</reference>
<dbReference type="PIRSF" id="PIRSF005572">
    <property type="entry name" value="NifS"/>
    <property type="match status" value="1"/>
</dbReference>
<dbReference type="PANTHER" id="PTHR43586:SF4">
    <property type="entry name" value="ISOPENICILLIN N EPIMERASE"/>
    <property type="match status" value="1"/>
</dbReference>
<dbReference type="InterPro" id="IPR015422">
    <property type="entry name" value="PyrdxlP-dep_Trfase_small"/>
</dbReference>
<evidence type="ECO:0000256" key="1">
    <source>
        <dbReference type="ARBA" id="ARBA00001933"/>
    </source>
</evidence>
<sequence length="379" mass="40232">MIYFDNGATTLQKPTQVARAMEAAMISCANPGRSGHRPAMKAADVVYRCREEAAALFGAPGPESVVFTQNATHALNLAIKSVLHSGGHAVISGYEHNSVVRPLEAMKESGVTYTVAQSPLFSQRAAYDAVCEALQDDTRCIIINHISNVFGFVLPLEAIDQLCSRKGIPLIVDASQSAGILPVSAAALKSAHFICMPGHKSLYGPQGTGILISCKDSGLFSLMQGGTGSNSIETTQPGFLPDIFESGTLNVPGIAGLHEGLRFVRRQGLAAMAQHKRHLIEAAAGELAELKGVTVYRSSADCHQGLFAFTVQGKSSAEVCQKLAERDICLRDGLHCSPLAHRSAGTLPDGACRVSFSCFNTLSEVKFFLSAVKKMLTSP</sequence>
<dbReference type="InterPro" id="IPR015424">
    <property type="entry name" value="PyrdxlP-dep_Trfase"/>
</dbReference>
<dbReference type="InterPro" id="IPR000192">
    <property type="entry name" value="Aminotrans_V_dom"/>
</dbReference>
<dbReference type="Proteomes" id="UP000824073">
    <property type="component" value="Unassembled WGS sequence"/>
</dbReference>
<dbReference type="EMBL" id="DVMR01000061">
    <property type="protein sequence ID" value="HIU44280.1"/>
    <property type="molecule type" value="Genomic_DNA"/>
</dbReference>
<evidence type="ECO:0000313" key="8">
    <source>
        <dbReference type="Proteomes" id="UP000824073"/>
    </source>
</evidence>
<dbReference type="GO" id="GO:0008483">
    <property type="term" value="F:transaminase activity"/>
    <property type="evidence" value="ECO:0007669"/>
    <property type="project" value="UniProtKB-KW"/>
</dbReference>
<name>A0A9D1LLX6_9CLOT</name>
<dbReference type="SUPFAM" id="SSF53383">
    <property type="entry name" value="PLP-dependent transferases"/>
    <property type="match status" value="1"/>
</dbReference>
<reference evidence="7" key="2">
    <citation type="journal article" date="2021" name="PeerJ">
        <title>Extensive microbial diversity within the chicken gut microbiome revealed by metagenomics and culture.</title>
        <authorList>
            <person name="Gilroy R."/>
            <person name="Ravi A."/>
            <person name="Getino M."/>
            <person name="Pursley I."/>
            <person name="Horton D.L."/>
            <person name="Alikhan N.F."/>
            <person name="Baker D."/>
            <person name="Gharbi K."/>
            <person name="Hall N."/>
            <person name="Watson M."/>
            <person name="Adriaenssens E.M."/>
            <person name="Foster-Nyarko E."/>
            <person name="Jarju S."/>
            <person name="Secka A."/>
            <person name="Antonio M."/>
            <person name="Oren A."/>
            <person name="Chaudhuri R.R."/>
            <person name="La Ragione R."/>
            <person name="Hildebrand F."/>
            <person name="Pallen M.J."/>
        </authorList>
    </citation>
    <scope>NUCLEOTIDE SEQUENCE</scope>
    <source>
        <strain evidence="7">CHK191-8634</strain>
    </source>
</reference>
<comment type="catalytic activity">
    <reaction evidence="5">
        <text>(sulfur carrier)-H + L-cysteine = (sulfur carrier)-SH + L-alanine</text>
        <dbReference type="Rhea" id="RHEA:43892"/>
        <dbReference type="Rhea" id="RHEA-COMP:14737"/>
        <dbReference type="Rhea" id="RHEA-COMP:14739"/>
        <dbReference type="ChEBI" id="CHEBI:29917"/>
        <dbReference type="ChEBI" id="CHEBI:35235"/>
        <dbReference type="ChEBI" id="CHEBI:57972"/>
        <dbReference type="ChEBI" id="CHEBI:64428"/>
        <dbReference type="EC" id="2.8.1.7"/>
    </reaction>
</comment>
<proteinExistence type="inferred from homology"/>
<keyword evidence="7" id="KW-0808">Transferase</keyword>
<dbReference type="PANTHER" id="PTHR43586">
    <property type="entry name" value="CYSTEINE DESULFURASE"/>
    <property type="match status" value="1"/>
</dbReference>
<gene>
    <name evidence="7" type="ORF">IAB67_08305</name>
</gene>
<dbReference type="Gene3D" id="3.40.640.10">
    <property type="entry name" value="Type I PLP-dependent aspartate aminotransferase-like (Major domain)"/>
    <property type="match status" value="1"/>
</dbReference>
<dbReference type="GO" id="GO:0031071">
    <property type="term" value="F:cysteine desulfurase activity"/>
    <property type="evidence" value="ECO:0007669"/>
    <property type="project" value="UniProtKB-EC"/>
</dbReference>
<feature type="domain" description="Aminotransferase class V" evidence="6">
    <location>
        <begin position="2"/>
        <end position="366"/>
    </location>
</feature>
<keyword evidence="7" id="KW-0032">Aminotransferase</keyword>
<evidence type="ECO:0000256" key="3">
    <source>
        <dbReference type="ARBA" id="ARBA00012239"/>
    </source>
</evidence>
<protein>
    <recommendedName>
        <fullName evidence="3">cysteine desulfurase</fullName>
        <ecNumber evidence="3">2.8.1.7</ecNumber>
    </recommendedName>
</protein>
<evidence type="ECO:0000313" key="7">
    <source>
        <dbReference type="EMBL" id="HIU44280.1"/>
    </source>
</evidence>
<dbReference type="EC" id="2.8.1.7" evidence="3"/>
<evidence type="ECO:0000256" key="4">
    <source>
        <dbReference type="ARBA" id="ARBA00022898"/>
    </source>
</evidence>
<dbReference type="InterPro" id="IPR015421">
    <property type="entry name" value="PyrdxlP-dep_Trfase_major"/>
</dbReference>
<dbReference type="Gene3D" id="3.90.1150.10">
    <property type="entry name" value="Aspartate Aminotransferase, domain 1"/>
    <property type="match status" value="1"/>
</dbReference>
<evidence type="ECO:0000256" key="2">
    <source>
        <dbReference type="ARBA" id="ARBA00010447"/>
    </source>
</evidence>
<keyword evidence="4" id="KW-0663">Pyridoxal phosphate</keyword>
<dbReference type="AlphaFoldDB" id="A0A9D1LLX6"/>
<dbReference type="InterPro" id="IPR016454">
    <property type="entry name" value="Cysteine_dSase"/>
</dbReference>
<organism evidence="7 8">
    <name type="scientific">Candidatus Ventrousia excrementavium</name>
    <dbReference type="NCBI Taxonomy" id="2840961"/>
    <lineage>
        <taxon>Bacteria</taxon>
        <taxon>Bacillati</taxon>
        <taxon>Bacillota</taxon>
        <taxon>Clostridia</taxon>
        <taxon>Eubacteriales</taxon>
        <taxon>Clostridiaceae</taxon>
        <taxon>Clostridiaceae incertae sedis</taxon>
        <taxon>Candidatus Ventrousia</taxon>
    </lineage>
</organism>
<evidence type="ECO:0000256" key="5">
    <source>
        <dbReference type="ARBA" id="ARBA00050776"/>
    </source>
</evidence>
<comment type="cofactor">
    <cofactor evidence="1">
        <name>pyridoxal 5'-phosphate</name>
        <dbReference type="ChEBI" id="CHEBI:597326"/>
    </cofactor>
</comment>
<comment type="similarity">
    <text evidence="2">Belongs to the class-V pyridoxal-phosphate-dependent aminotransferase family. Csd subfamily.</text>
</comment>
<comment type="caution">
    <text evidence="7">The sequence shown here is derived from an EMBL/GenBank/DDBJ whole genome shotgun (WGS) entry which is preliminary data.</text>
</comment>
<evidence type="ECO:0000259" key="6">
    <source>
        <dbReference type="Pfam" id="PF00266"/>
    </source>
</evidence>